<dbReference type="InterPro" id="IPR029062">
    <property type="entry name" value="Class_I_gatase-like"/>
</dbReference>
<dbReference type="Proteomes" id="UP001465755">
    <property type="component" value="Unassembled WGS sequence"/>
</dbReference>
<dbReference type="InterPro" id="IPR044992">
    <property type="entry name" value="ChyE-like"/>
</dbReference>
<gene>
    <name evidence="3" type="ORF">WJX73_001869</name>
</gene>
<dbReference type="CDD" id="cd01741">
    <property type="entry name" value="GATase1_1"/>
    <property type="match status" value="1"/>
</dbReference>
<dbReference type="AlphaFoldDB" id="A0AAW1PNI4"/>
<protein>
    <recommendedName>
        <fullName evidence="2">Glutamine amidotransferase domain-containing protein</fullName>
    </recommendedName>
</protein>
<keyword evidence="4" id="KW-1185">Reference proteome</keyword>
<evidence type="ECO:0000313" key="4">
    <source>
        <dbReference type="Proteomes" id="UP001465755"/>
    </source>
</evidence>
<evidence type="ECO:0000256" key="1">
    <source>
        <dbReference type="ARBA" id="ARBA00011083"/>
    </source>
</evidence>
<reference evidence="3 4" key="1">
    <citation type="journal article" date="2024" name="Nat. Commun.">
        <title>Phylogenomics reveals the evolutionary origins of lichenization in chlorophyte algae.</title>
        <authorList>
            <person name="Puginier C."/>
            <person name="Libourel C."/>
            <person name="Otte J."/>
            <person name="Skaloud P."/>
            <person name="Haon M."/>
            <person name="Grisel S."/>
            <person name="Petersen M."/>
            <person name="Berrin J.G."/>
            <person name="Delaux P.M."/>
            <person name="Dal Grande F."/>
            <person name="Keller J."/>
        </authorList>
    </citation>
    <scope>NUCLEOTIDE SEQUENCE [LARGE SCALE GENOMIC DNA]</scope>
    <source>
        <strain evidence="3 4">SAG 2036</strain>
    </source>
</reference>
<feature type="domain" description="Glutamine amidotransferase" evidence="2">
    <location>
        <begin position="61"/>
        <end position="200"/>
    </location>
</feature>
<dbReference type="PROSITE" id="PS51273">
    <property type="entry name" value="GATASE_TYPE_1"/>
    <property type="match status" value="1"/>
</dbReference>
<comment type="caution">
    <text evidence="3">The sequence shown here is derived from an EMBL/GenBank/DDBJ whole genome shotgun (WGS) entry which is preliminary data.</text>
</comment>
<comment type="similarity">
    <text evidence="1">Belongs to the peptidase C26 family.</text>
</comment>
<proteinExistence type="inferred from homology"/>
<dbReference type="PANTHER" id="PTHR42695">
    <property type="entry name" value="GLUTAMINE AMIDOTRANSFERASE YLR126C-RELATED"/>
    <property type="match status" value="1"/>
</dbReference>
<dbReference type="InterPro" id="IPR017926">
    <property type="entry name" value="GATASE"/>
</dbReference>
<evidence type="ECO:0000313" key="3">
    <source>
        <dbReference type="EMBL" id="KAK9809562.1"/>
    </source>
</evidence>
<name>A0AAW1PNI4_9CHLO</name>
<dbReference type="Gene3D" id="3.40.50.880">
    <property type="match status" value="1"/>
</dbReference>
<dbReference type="GO" id="GO:0005829">
    <property type="term" value="C:cytosol"/>
    <property type="evidence" value="ECO:0007669"/>
    <property type="project" value="TreeGrafter"/>
</dbReference>
<dbReference type="SUPFAM" id="SSF52317">
    <property type="entry name" value="Class I glutamine amidotransferase-like"/>
    <property type="match status" value="1"/>
</dbReference>
<organism evidence="3 4">
    <name type="scientific">Symbiochloris irregularis</name>
    <dbReference type="NCBI Taxonomy" id="706552"/>
    <lineage>
        <taxon>Eukaryota</taxon>
        <taxon>Viridiplantae</taxon>
        <taxon>Chlorophyta</taxon>
        <taxon>core chlorophytes</taxon>
        <taxon>Trebouxiophyceae</taxon>
        <taxon>Trebouxiales</taxon>
        <taxon>Trebouxiaceae</taxon>
        <taxon>Symbiochloris</taxon>
    </lineage>
</organism>
<accession>A0AAW1PNI4</accession>
<dbReference type="PANTHER" id="PTHR42695:SF5">
    <property type="entry name" value="GLUTAMINE AMIDOTRANSFERASE YLR126C-RELATED"/>
    <property type="match status" value="1"/>
</dbReference>
<dbReference type="Pfam" id="PF00117">
    <property type="entry name" value="GATase"/>
    <property type="match status" value="1"/>
</dbReference>
<dbReference type="EMBL" id="JALJOQ010000018">
    <property type="protein sequence ID" value="KAK9809562.1"/>
    <property type="molecule type" value="Genomic_DNA"/>
</dbReference>
<sequence length="251" mass="27650">MVRTERSTFLIAVAGHLSQDLEGRYGDFCKLTRQLLARDGQELQWECFYTCDGHFPSDGDLDSCKAIIITGSPRDAFSQEEPEVRLQQLLKTAHARQLLLLGICFGSQALALALGGKAGRARAGLEIGSKLMQPLSTLQQQDYAPERASASFQLHESHQDQIFEMPPGATLFASSAKTPIEIWGLGSTVLGIQGHPEFSTQFMRDLIAWRLEHRTATPDQAKGAIAELDQTPVSAADASFMQQLCQNFLNR</sequence>
<evidence type="ECO:0000259" key="2">
    <source>
        <dbReference type="Pfam" id="PF00117"/>
    </source>
</evidence>